<name>A0A7J3M2B1_ARCFL</name>
<keyword evidence="2" id="KW-1133">Transmembrane helix</keyword>
<feature type="transmembrane region" description="Helical" evidence="2">
    <location>
        <begin position="6"/>
        <end position="22"/>
    </location>
</feature>
<comment type="caution">
    <text evidence="3">The sequence shown here is derived from an EMBL/GenBank/DDBJ whole genome shotgun (WGS) entry which is preliminary data.</text>
</comment>
<accession>A0A7J3M2B1</accession>
<organism evidence="3">
    <name type="scientific">Archaeoglobus fulgidus</name>
    <dbReference type="NCBI Taxonomy" id="2234"/>
    <lineage>
        <taxon>Archaea</taxon>
        <taxon>Methanobacteriati</taxon>
        <taxon>Methanobacteriota</taxon>
        <taxon>Archaeoglobi</taxon>
        <taxon>Archaeoglobales</taxon>
        <taxon>Archaeoglobaceae</taxon>
        <taxon>Archaeoglobus</taxon>
    </lineage>
</organism>
<evidence type="ECO:0000313" key="3">
    <source>
        <dbReference type="EMBL" id="HGT83013.1"/>
    </source>
</evidence>
<proteinExistence type="predicted"/>
<keyword evidence="2" id="KW-0472">Membrane</keyword>
<dbReference type="AlphaFoldDB" id="A0A7J3M2B1"/>
<keyword evidence="2" id="KW-0812">Transmembrane</keyword>
<gene>
    <name evidence="3" type="ORF">ENT52_04725</name>
</gene>
<reference evidence="3" key="1">
    <citation type="journal article" date="2020" name="mSystems">
        <title>Genome- and Community-Level Interaction Insights into Carbon Utilization and Element Cycling Functions of Hydrothermarchaeota in Hydrothermal Sediment.</title>
        <authorList>
            <person name="Zhou Z."/>
            <person name="Liu Y."/>
            <person name="Xu W."/>
            <person name="Pan J."/>
            <person name="Luo Z.H."/>
            <person name="Li M."/>
        </authorList>
    </citation>
    <scope>NUCLEOTIDE SEQUENCE [LARGE SCALE GENOMIC DNA]</scope>
    <source>
        <strain evidence="3">SpSt-587</strain>
    </source>
</reference>
<protein>
    <submittedName>
        <fullName evidence="3">Uncharacterized protein</fullName>
    </submittedName>
</protein>
<dbReference type="EMBL" id="DSYZ01000090">
    <property type="protein sequence ID" value="HGT83013.1"/>
    <property type="molecule type" value="Genomic_DNA"/>
</dbReference>
<sequence>MFEAELIFGLAIFVVVLMLNFAPKGKIKVNLKIPSLGFLRKNVAKKIEEIDKQLEEVVSATTLPKEKIVKLEDATEEVAKKFEIKGDLLSEMHATNVAKESEVPKNDEAIPLPSPETGDLDKIKFENEIKLEQSAETTSAEAEKVEKIEFEESDKLLEDIAKEVEKKEEEEIDLLRDLKGQKFSVKELEKELSEVLSIAKRLAK</sequence>
<evidence type="ECO:0000256" key="1">
    <source>
        <dbReference type="SAM" id="Coils"/>
    </source>
</evidence>
<keyword evidence="1" id="KW-0175">Coiled coil</keyword>
<feature type="coiled-coil region" evidence="1">
    <location>
        <begin position="150"/>
        <end position="181"/>
    </location>
</feature>
<evidence type="ECO:0000256" key="2">
    <source>
        <dbReference type="SAM" id="Phobius"/>
    </source>
</evidence>